<reference evidence="4" key="1">
    <citation type="journal article" date="2019" name="Int. J. Syst. Evol. Microbiol.">
        <title>The Global Catalogue of Microorganisms (GCM) 10K type strain sequencing project: providing services to taxonomists for standard genome sequencing and annotation.</title>
        <authorList>
            <consortium name="The Broad Institute Genomics Platform"/>
            <consortium name="The Broad Institute Genome Sequencing Center for Infectious Disease"/>
            <person name="Wu L."/>
            <person name="Ma J."/>
        </authorList>
    </citation>
    <scope>NUCLEOTIDE SEQUENCE [LARGE SCALE GENOMIC DNA]</scope>
    <source>
        <strain evidence="4">JCM 18303</strain>
    </source>
</reference>
<feature type="region of interest" description="Disordered" evidence="1">
    <location>
        <begin position="82"/>
        <end position="101"/>
    </location>
</feature>
<evidence type="ECO:0000313" key="3">
    <source>
        <dbReference type="EMBL" id="GAA5170892.1"/>
    </source>
</evidence>
<keyword evidence="4" id="KW-1185">Reference proteome</keyword>
<protein>
    <submittedName>
        <fullName evidence="3">Uncharacterized protein</fullName>
    </submittedName>
</protein>
<dbReference type="EMBL" id="BAABJP010000045">
    <property type="protein sequence ID" value="GAA5170892.1"/>
    <property type="molecule type" value="Genomic_DNA"/>
</dbReference>
<feature type="compositionally biased region" description="Low complexity" evidence="1">
    <location>
        <begin position="87"/>
        <end position="99"/>
    </location>
</feature>
<accession>A0ABP9R2M5</accession>
<feature type="compositionally biased region" description="Low complexity" evidence="1">
    <location>
        <begin position="168"/>
        <end position="191"/>
    </location>
</feature>
<evidence type="ECO:0000256" key="1">
    <source>
        <dbReference type="SAM" id="MobiDB-lite"/>
    </source>
</evidence>
<feature type="transmembrane region" description="Helical" evidence="2">
    <location>
        <begin position="30"/>
        <end position="47"/>
    </location>
</feature>
<feature type="region of interest" description="Disordered" evidence="1">
    <location>
        <begin position="134"/>
        <end position="258"/>
    </location>
</feature>
<keyword evidence="2" id="KW-1133">Transmembrane helix</keyword>
<feature type="transmembrane region" description="Helical" evidence="2">
    <location>
        <begin position="52"/>
        <end position="70"/>
    </location>
</feature>
<name>A0ABP9R2M5_9PSEU</name>
<evidence type="ECO:0000256" key="2">
    <source>
        <dbReference type="SAM" id="Phobius"/>
    </source>
</evidence>
<sequence length="258" mass="27021">MSYDEMFTVANSAERTTKIDPEPPRRDPPYGLILLGLAVVCVLLVCIPVTRLAGLVLALLLAIPGVYLWLRERDAAKARDAMAGWGPPHQQPHQQPQQQRDPRWAITSALAVLAVAVAAGLAVGLITGEGLQLSNDDGSPGSGSDFVGPIGGPGQPSPSPSPEPPPSARATPTTSAKPKPPAANTKATHAPSRSASVSDEDRDDQPRRSEKPKVPACSYGATRIGGSSGVEICDKPTEDGYTWRPGNQGDIPSDDDDS</sequence>
<dbReference type="Proteomes" id="UP001428817">
    <property type="component" value="Unassembled WGS sequence"/>
</dbReference>
<feature type="compositionally biased region" description="Basic and acidic residues" evidence="1">
    <location>
        <begin position="204"/>
        <end position="213"/>
    </location>
</feature>
<proteinExistence type="predicted"/>
<gene>
    <name evidence="3" type="ORF">GCM10023321_68680</name>
</gene>
<evidence type="ECO:0000313" key="4">
    <source>
        <dbReference type="Proteomes" id="UP001428817"/>
    </source>
</evidence>
<feature type="compositionally biased region" description="Low complexity" evidence="1">
    <location>
        <begin position="136"/>
        <end position="145"/>
    </location>
</feature>
<feature type="compositionally biased region" description="Pro residues" evidence="1">
    <location>
        <begin position="155"/>
        <end position="167"/>
    </location>
</feature>
<keyword evidence="2" id="KW-0812">Transmembrane</keyword>
<comment type="caution">
    <text evidence="3">The sequence shown here is derived from an EMBL/GenBank/DDBJ whole genome shotgun (WGS) entry which is preliminary data.</text>
</comment>
<keyword evidence="2" id="KW-0472">Membrane</keyword>
<organism evidence="3 4">
    <name type="scientific">Pseudonocardia eucalypti</name>
    <dbReference type="NCBI Taxonomy" id="648755"/>
    <lineage>
        <taxon>Bacteria</taxon>
        <taxon>Bacillati</taxon>
        <taxon>Actinomycetota</taxon>
        <taxon>Actinomycetes</taxon>
        <taxon>Pseudonocardiales</taxon>
        <taxon>Pseudonocardiaceae</taxon>
        <taxon>Pseudonocardia</taxon>
    </lineage>
</organism>
<dbReference type="RefSeq" id="WP_185063796.1">
    <property type="nucleotide sequence ID" value="NZ_BAABJP010000045.1"/>
</dbReference>
<feature type="transmembrane region" description="Helical" evidence="2">
    <location>
        <begin position="104"/>
        <end position="126"/>
    </location>
</feature>